<reference evidence="6 8" key="1">
    <citation type="journal article" date="2012" name="Nature">
        <title>Algal genomes reveal evolutionary mosaicism and the fate of nucleomorphs.</title>
        <authorList>
            <consortium name="DOE Joint Genome Institute"/>
            <person name="Curtis B.A."/>
            <person name="Tanifuji G."/>
            <person name="Burki F."/>
            <person name="Gruber A."/>
            <person name="Irimia M."/>
            <person name="Maruyama S."/>
            <person name="Arias M.C."/>
            <person name="Ball S.G."/>
            <person name="Gile G.H."/>
            <person name="Hirakawa Y."/>
            <person name="Hopkins J.F."/>
            <person name="Kuo A."/>
            <person name="Rensing S.A."/>
            <person name="Schmutz J."/>
            <person name="Symeonidi A."/>
            <person name="Elias M."/>
            <person name="Eveleigh R.J."/>
            <person name="Herman E.K."/>
            <person name="Klute M.J."/>
            <person name="Nakayama T."/>
            <person name="Obornik M."/>
            <person name="Reyes-Prieto A."/>
            <person name="Armbrust E.V."/>
            <person name="Aves S.J."/>
            <person name="Beiko R.G."/>
            <person name="Coutinho P."/>
            <person name="Dacks J.B."/>
            <person name="Durnford D.G."/>
            <person name="Fast N.M."/>
            <person name="Green B.R."/>
            <person name="Grisdale C.J."/>
            <person name="Hempel F."/>
            <person name="Henrissat B."/>
            <person name="Hoppner M.P."/>
            <person name="Ishida K."/>
            <person name="Kim E."/>
            <person name="Koreny L."/>
            <person name="Kroth P.G."/>
            <person name="Liu Y."/>
            <person name="Malik S.B."/>
            <person name="Maier U.G."/>
            <person name="McRose D."/>
            <person name="Mock T."/>
            <person name="Neilson J.A."/>
            <person name="Onodera N.T."/>
            <person name="Poole A.M."/>
            <person name="Pritham E.J."/>
            <person name="Richards T.A."/>
            <person name="Rocap G."/>
            <person name="Roy S.W."/>
            <person name="Sarai C."/>
            <person name="Schaack S."/>
            <person name="Shirato S."/>
            <person name="Slamovits C.H."/>
            <person name="Spencer D.F."/>
            <person name="Suzuki S."/>
            <person name="Worden A.Z."/>
            <person name="Zauner S."/>
            <person name="Barry K."/>
            <person name="Bell C."/>
            <person name="Bharti A.K."/>
            <person name="Crow J.A."/>
            <person name="Grimwood J."/>
            <person name="Kramer R."/>
            <person name="Lindquist E."/>
            <person name="Lucas S."/>
            <person name="Salamov A."/>
            <person name="McFadden G.I."/>
            <person name="Lane C.E."/>
            <person name="Keeling P.J."/>
            <person name="Gray M.W."/>
            <person name="Grigoriev I.V."/>
            <person name="Archibald J.M."/>
        </authorList>
    </citation>
    <scope>NUCLEOTIDE SEQUENCE</scope>
    <source>
        <strain evidence="6 8">CCMP2712</strain>
    </source>
</reference>
<dbReference type="InterPro" id="IPR000039">
    <property type="entry name" value="Ribosomal_eL18"/>
</dbReference>
<reference evidence="8" key="2">
    <citation type="submission" date="2012-11" db="EMBL/GenBank/DDBJ databases">
        <authorList>
            <person name="Kuo A."/>
            <person name="Curtis B.A."/>
            <person name="Tanifuji G."/>
            <person name="Burki F."/>
            <person name="Gruber A."/>
            <person name="Irimia M."/>
            <person name="Maruyama S."/>
            <person name="Arias M.C."/>
            <person name="Ball S.G."/>
            <person name="Gile G.H."/>
            <person name="Hirakawa Y."/>
            <person name="Hopkins J.F."/>
            <person name="Rensing S.A."/>
            <person name="Schmutz J."/>
            <person name="Symeonidi A."/>
            <person name="Elias M."/>
            <person name="Eveleigh R.J."/>
            <person name="Herman E.K."/>
            <person name="Klute M.J."/>
            <person name="Nakayama T."/>
            <person name="Obornik M."/>
            <person name="Reyes-Prieto A."/>
            <person name="Armbrust E.V."/>
            <person name="Aves S.J."/>
            <person name="Beiko R.G."/>
            <person name="Coutinho P."/>
            <person name="Dacks J.B."/>
            <person name="Durnford D.G."/>
            <person name="Fast N.M."/>
            <person name="Green B.R."/>
            <person name="Grisdale C."/>
            <person name="Hempe F."/>
            <person name="Henrissat B."/>
            <person name="Hoppner M.P."/>
            <person name="Ishida K.-I."/>
            <person name="Kim E."/>
            <person name="Koreny L."/>
            <person name="Kroth P.G."/>
            <person name="Liu Y."/>
            <person name="Malik S.-B."/>
            <person name="Maier U.G."/>
            <person name="McRose D."/>
            <person name="Mock T."/>
            <person name="Neilson J.A."/>
            <person name="Onodera N.T."/>
            <person name="Poole A.M."/>
            <person name="Pritham E.J."/>
            <person name="Richards T.A."/>
            <person name="Rocap G."/>
            <person name="Roy S.W."/>
            <person name="Sarai C."/>
            <person name="Schaack S."/>
            <person name="Shirato S."/>
            <person name="Slamovits C.H."/>
            <person name="Spencer D.F."/>
            <person name="Suzuki S."/>
            <person name="Worden A.Z."/>
            <person name="Zauner S."/>
            <person name="Barry K."/>
            <person name="Bell C."/>
            <person name="Bharti A.K."/>
            <person name="Crow J.A."/>
            <person name="Grimwood J."/>
            <person name="Kramer R."/>
            <person name="Lindquist E."/>
            <person name="Lucas S."/>
            <person name="Salamov A."/>
            <person name="McFadden G.I."/>
            <person name="Lane C.E."/>
            <person name="Keeling P.J."/>
            <person name="Gray M.W."/>
            <person name="Grigoriev I.V."/>
            <person name="Archibald J.M."/>
        </authorList>
    </citation>
    <scope>NUCLEOTIDE SEQUENCE</scope>
    <source>
        <strain evidence="8">CCMP2712</strain>
    </source>
</reference>
<evidence type="ECO:0000313" key="7">
    <source>
        <dbReference type="EnsemblProtists" id="EKX35458"/>
    </source>
</evidence>
<dbReference type="FunFam" id="3.100.10.10:FF:000001">
    <property type="entry name" value="60S ribosomal protein L18"/>
    <property type="match status" value="1"/>
</dbReference>
<comment type="similarity">
    <text evidence="1">Belongs to the eukaryotic ribosomal protein eL18 family.</text>
</comment>
<dbReference type="PROSITE" id="PS01106">
    <property type="entry name" value="RIBOSOMAL_L18E"/>
    <property type="match status" value="1"/>
</dbReference>
<dbReference type="Pfam" id="PF17135">
    <property type="entry name" value="Ribosomal_L18"/>
    <property type="match status" value="1"/>
</dbReference>
<gene>
    <name evidence="6" type="primary">RPL18e</name>
    <name evidence="6" type="ORF">GUITHDRAFT_90230</name>
</gene>
<accession>L1IGU6</accession>
<evidence type="ECO:0000313" key="8">
    <source>
        <dbReference type="Proteomes" id="UP000011087"/>
    </source>
</evidence>
<dbReference type="AlphaFoldDB" id="L1IGU6"/>
<sequence length="193" mass="21669">MGFDKGIQSAGKAKTRFRKEPKSENVYIKLLVKLYRFLARRTESKFNAVILKRLFMSRANRPPLSVSRLAKFMKGKQGKVAVVVGTITDDIRFFQDNDLKLTVCCLRITDRARARITAAGGEVITFDQLALRAPTGSNCVLLRGPLKAREVYKHFGKAPGVPHSSTKPYTRNSEKSRKFESARGRRGSCGFKV</sequence>
<evidence type="ECO:0000259" key="5">
    <source>
        <dbReference type="Pfam" id="PF17135"/>
    </source>
</evidence>
<dbReference type="PANTHER" id="PTHR10934:SF2">
    <property type="entry name" value="LARGE RIBOSOMAL SUBUNIT PROTEIN EL18"/>
    <property type="match status" value="1"/>
</dbReference>
<feature type="compositionally biased region" description="Basic and acidic residues" evidence="4">
    <location>
        <begin position="172"/>
        <end position="183"/>
    </location>
</feature>
<keyword evidence="2 6" id="KW-0689">Ribosomal protein</keyword>
<dbReference type="GO" id="GO:0003735">
    <property type="term" value="F:structural constituent of ribosome"/>
    <property type="evidence" value="ECO:0007669"/>
    <property type="project" value="InterPro"/>
</dbReference>
<feature type="region of interest" description="Disordered" evidence="4">
    <location>
        <begin position="157"/>
        <end position="193"/>
    </location>
</feature>
<dbReference type="Proteomes" id="UP000011087">
    <property type="component" value="Unassembled WGS sequence"/>
</dbReference>
<evidence type="ECO:0000313" key="6">
    <source>
        <dbReference type="EMBL" id="EKX35458.1"/>
    </source>
</evidence>
<feature type="domain" description="Large ribosomal subunit protein uL15/eL18" evidence="5">
    <location>
        <begin position="12"/>
        <end position="193"/>
    </location>
</feature>
<proteinExistence type="inferred from homology"/>
<dbReference type="InterPro" id="IPR021132">
    <property type="entry name" value="Ribosomal_eL18/eL18-A/B/_CS"/>
</dbReference>
<dbReference type="STRING" id="905079.L1IGU6"/>
<dbReference type="KEGG" id="gtt:GUITHDRAFT_90230"/>
<evidence type="ECO:0000256" key="4">
    <source>
        <dbReference type="SAM" id="MobiDB-lite"/>
    </source>
</evidence>
<dbReference type="PaxDb" id="55529-EKX35458"/>
<organism evidence="6">
    <name type="scientific">Guillardia theta (strain CCMP2712)</name>
    <name type="common">Cryptophyte</name>
    <dbReference type="NCBI Taxonomy" id="905079"/>
    <lineage>
        <taxon>Eukaryota</taxon>
        <taxon>Cryptophyceae</taxon>
        <taxon>Pyrenomonadales</taxon>
        <taxon>Geminigeraceae</taxon>
        <taxon>Guillardia</taxon>
    </lineage>
</organism>
<dbReference type="GO" id="GO:0006412">
    <property type="term" value="P:translation"/>
    <property type="evidence" value="ECO:0007669"/>
    <property type="project" value="InterPro"/>
</dbReference>
<evidence type="ECO:0000256" key="2">
    <source>
        <dbReference type="ARBA" id="ARBA00022980"/>
    </source>
</evidence>
<evidence type="ECO:0000256" key="1">
    <source>
        <dbReference type="ARBA" id="ARBA00006815"/>
    </source>
</evidence>
<dbReference type="Gene3D" id="3.100.10.10">
    <property type="match status" value="1"/>
</dbReference>
<dbReference type="InterPro" id="IPR021131">
    <property type="entry name" value="Ribosomal_uL15/eL18"/>
</dbReference>
<dbReference type="HOGENOM" id="CLU_080024_0_0_1"/>
<dbReference type="PANTHER" id="PTHR10934">
    <property type="entry name" value="60S RIBOSOMAL PROTEIN L18"/>
    <property type="match status" value="1"/>
</dbReference>
<dbReference type="GeneID" id="17292210"/>
<reference evidence="7" key="3">
    <citation type="submission" date="2015-06" db="UniProtKB">
        <authorList>
            <consortium name="EnsemblProtists"/>
        </authorList>
    </citation>
    <scope>IDENTIFICATION</scope>
</reference>
<name>L1IGU6_GUITC</name>
<dbReference type="EMBL" id="JH993090">
    <property type="protein sequence ID" value="EKX35458.1"/>
    <property type="molecule type" value="Genomic_DNA"/>
</dbReference>
<protein>
    <submittedName>
        <fullName evidence="6">Large subunit ribosomal protein L18e, cytoplasmic</fullName>
    </submittedName>
</protein>
<evidence type="ECO:0000256" key="3">
    <source>
        <dbReference type="ARBA" id="ARBA00023274"/>
    </source>
</evidence>
<dbReference type="OMA" id="IDICHKN"/>
<dbReference type="GO" id="GO:0022625">
    <property type="term" value="C:cytosolic large ribosomal subunit"/>
    <property type="evidence" value="ECO:0007669"/>
    <property type="project" value="TreeGrafter"/>
</dbReference>
<dbReference type="SUPFAM" id="SSF52080">
    <property type="entry name" value="Ribosomal proteins L15p and L18e"/>
    <property type="match status" value="1"/>
</dbReference>
<dbReference type="EnsemblProtists" id="EKX35458">
    <property type="protein sequence ID" value="EKX35458"/>
    <property type="gene ID" value="GUITHDRAFT_90230"/>
</dbReference>
<dbReference type="InterPro" id="IPR036227">
    <property type="entry name" value="Ribosomal_uL15/eL18_sf"/>
</dbReference>
<dbReference type="RefSeq" id="XP_005822438.1">
    <property type="nucleotide sequence ID" value="XM_005822381.1"/>
</dbReference>
<keyword evidence="8" id="KW-1185">Reference proteome</keyword>
<dbReference type="OrthoDB" id="6353017at2759"/>
<dbReference type="eggNOG" id="KOG1714">
    <property type="taxonomic scope" value="Eukaryota"/>
</dbReference>
<dbReference type="GO" id="GO:0003723">
    <property type="term" value="F:RNA binding"/>
    <property type="evidence" value="ECO:0007669"/>
    <property type="project" value="TreeGrafter"/>
</dbReference>
<keyword evidence="3" id="KW-0687">Ribonucleoprotein</keyword>